<dbReference type="OrthoDB" id="92877at2"/>
<accession>N4WXJ5</accession>
<comment type="caution">
    <text evidence="1">The sequence shown here is derived from an EMBL/GenBank/DDBJ whole genome shotgun (WGS) entry which is preliminary data.</text>
</comment>
<keyword evidence="2" id="KW-1185">Reference proteome</keyword>
<dbReference type="EMBL" id="APML01000014">
    <property type="protein sequence ID" value="ENH97816.1"/>
    <property type="molecule type" value="Genomic_DNA"/>
</dbReference>
<dbReference type="STRING" id="1308866.J416_03606"/>
<proteinExistence type="predicted"/>
<protein>
    <submittedName>
        <fullName evidence="1">Uncharacterized protein</fullName>
    </submittedName>
</protein>
<evidence type="ECO:0000313" key="1">
    <source>
        <dbReference type="EMBL" id="ENH97816.1"/>
    </source>
</evidence>
<dbReference type="PATRIC" id="fig|1308866.3.peg.730"/>
<reference evidence="1 2" key="1">
    <citation type="submission" date="2013-03" db="EMBL/GenBank/DDBJ databases">
        <title>Draft genome sequence of Gracibacillus halophilus YIM-C55.5, a moderately halophilic and thermophilic organism from the Xiaochaidamu salt lake.</title>
        <authorList>
            <person name="Sugumar T."/>
            <person name="Polireddy D.R."/>
            <person name="Antony A."/>
            <person name="Madhava Y.R."/>
            <person name="Sivakumar N."/>
        </authorList>
    </citation>
    <scope>NUCLEOTIDE SEQUENCE [LARGE SCALE GENOMIC DNA]</scope>
    <source>
        <strain evidence="1 2">YIM-C55.5</strain>
    </source>
</reference>
<dbReference type="AlphaFoldDB" id="N4WXJ5"/>
<name>N4WXJ5_9BACI</name>
<gene>
    <name evidence="1" type="ORF">J416_03606</name>
</gene>
<dbReference type="eggNOG" id="COG4584">
    <property type="taxonomic scope" value="Bacteria"/>
</dbReference>
<dbReference type="RefSeq" id="WP_003464726.1">
    <property type="nucleotide sequence ID" value="NZ_APML01000014.1"/>
</dbReference>
<sequence>MLTMPEINSIKCLRNDKSLSMNEIADIHKINWRTAKKYADGEQIPKEKNEKKKGMMYEEEWGDIVSDWLLEDQKLRKKLRRTNKTLFKGLREMGFPVPTERYVIS</sequence>
<organism evidence="1 2">
    <name type="scientific">Gracilibacillus halophilus YIM-C55.5</name>
    <dbReference type="NCBI Taxonomy" id="1308866"/>
    <lineage>
        <taxon>Bacteria</taxon>
        <taxon>Bacillati</taxon>
        <taxon>Bacillota</taxon>
        <taxon>Bacilli</taxon>
        <taxon>Bacillales</taxon>
        <taxon>Bacillaceae</taxon>
        <taxon>Gracilibacillus</taxon>
    </lineage>
</organism>
<evidence type="ECO:0000313" key="2">
    <source>
        <dbReference type="Proteomes" id="UP000012283"/>
    </source>
</evidence>
<dbReference type="Proteomes" id="UP000012283">
    <property type="component" value="Unassembled WGS sequence"/>
</dbReference>